<sequence length="101" mass="11340">MHQSLTMVHRSQAKRNNLTIAAGSTVEFDLVPNQDGVLPTEHPHDLPALLSVAAFTAENMTDRVLRRYLTFYSITPPQGRALERRQLQINALKREIGCTIS</sequence>
<comment type="similarity">
    <text evidence="1">Belongs to the UPF0612 family.</text>
</comment>
<keyword evidence="4" id="KW-1185">Reference proteome</keyword>
<reference evidence="3 4" key="1">
    <citation type="journal article" date="2019" name="Nat. Ecol. Evol.">
        <title>Megaphylogeny resolves global patterns of mushroom evolution.</title>
        <authorList>
            <person name="Varga T."/>
            <person name="Krizsan K."/>
            <person name="Foldi C."/>
            <person name="Dima B."/>
            <person name="Sanchez-Garcia M."/>
            <person name="Sanchez-Ramirez S."/>
            <person name="Szollosi G.J."/>
            <person name="Szarkandi J.G."/>
            <person name="Papp V."/>
            <person name="Albert L."/>
            <person name="Andreopoulos W."/>
            <person name="Angelini C."/>
            <person name="Antonin V."/>
            <person name="Barry K.W."/>
            <person name="Bougher N.L."/>
            <person name="Buchanan P."/>
            <person name="Buyck B."/>
            <person name="Bense V."/>
            <person name="Catcheside P."/>
            <person name="Chovatia M."/>
            <person name="Cooper J."/>
            <person name="Damon W."/>
            <person name="Desjardin D."/>
            <person name="Finy P."/>
            <person name="Geml J."/>
            <person name="Haridas S."/>
            <person name="Hughes K."/>
            <person name="Justo A."/>
            <person name="Karasinski D."/>
            <person name="Kautmanova I."/>
            <person name="Kiss B."/>
            <person name="Kocsube S."/>
            <person name="Kotiranta H."/>
            <person name="LaButti K.M."/>
            <person name="Lechner B.E."/>
            <person name="Liimatainen K."/>
            <person name="Lipzen A."/>
            <person name="Lukacs Z."/>
            <person name="Mihaltcheva S."/>
            <person name="Morgado L.N."/>
            <person name="Niskanen T."/>
            <person name="Noordeloos M.E."/>
            <person name="Ohm R.A."/>
            <person name="Ortiz-Santana B."/>
            <person name="Ovrebo C."/>
            <person name="Racz N."/>
            <person name="Riley R."/>
            <person name="Savchenko A."/>
            <person name="Shiryaev A."/>
            <person name="Soop K."/>
            <person name="Spirin V."/>
            <person name="Szebenyi C."/>
            <person name="Tomsovsky M."/>
            <person name="Tulloss R.E."/>
            <person name="Uehling J."/>
            <person name="Grigoriev I.V."/>
            <person name="Vagvolgyi C."/>
            <person name="Papp T."/>
            <person name="Martin F.M."/>
            <person name="Miettinen O."/>
            <person name="Hibbett D.S."/>
            <person name="Nagy L.G."/>
        </authorList>
    </citation>
    <scope>NUCLEOTIDE SEQUENCE [LARGE SCALE GENOMIC DNA]</scope>
    <source>
        <strain evidence="3 4">CBS 309.79</strain>
    </source>
</reference>
<proteinExistence type="inferred from homology"/>
<gene>
    <name evidence="3" type="ORF">BDV98DRAFT_122406</name>
</gene>
<dbReference type="EMBL" id="ML178830">
    <property type="protein sequence ID" value="TFL00218.1"/>
    <property type="molecule type" value="Genomic_DNA"/>
</dbReference>
<evidence type="ECO:0000259" key="2">
    <source>
        <dbReference type="Pfam" id="PF08593"/>
    </source>
</evidence>
<evidence type="ECO:0000313" key="3">
    <source>
        <dbReference type="EMBL" id="TFL00218.1"/>
    </source>
</evidence>
<dbReference type="InterPro" id="IPR013902">
    <property type="entry name" value="Mug135-like_C"/>
</dbReference>
<feature type="domain" description="Mug135-like C-terminal" evidence="2">
    <location>
        <begin position="16"/>
        <end position="99"/>
    </location>
</feature>
<dbReference type="Pfam" id="PF08593">
    <property type="entry name" value="Mug135_C"/>
    <property type="match status" value="1"/>
</dbReference>
<dbReference type="AlphaFoldDB" id="A0A5C3QG43"/>
<dbReference type="Proteomes" id="UP000305067">
    <property type="component" value="Unassembled WGS sequence"/>
</dbReference>
<evidence type="ECO:0000313" key="4">
    <source>
        <dbReference type="Proteomes" id="UP000305067"/>
    </source>
</evidence>
<protein>
    <recommendedName>
        <fullName evidence="2">Mug135-like C-terminal domain-containing protein</fullName>
    </recommendedName>
</protein>
<name>A0A5C3QG43_9AGAR</name>
<organism evidence="3 4">
    <name type="scientific">Pterulicium gracile</name>
    <dbReference type="NCBI Taxonomy" id="1884261"/>
    <lineage>
        <taxon>Eukaryota</taxon>
        <taxon>Fungi</taxon>
        <taxon>Dikarya</taxon>
        <taxon>Basidiomycota</taxon>
        <taxon>Agaricomycotina</taxon>
        <taxon>Agaricomycetes</taxon>
        <taxon>Agaricomycetidae</taxon>
        <taxon>Agaricales</taxon>
        <taxon>Pleurotineae</taxon>
        <taxon>Pterulaceae</taxon>
        <taxon>Pterulicium</taxon>
    </lineage>
</organism>
<accession>A0A5C3QG43</accession>
<dbReference type="OrthoDB" id="3230244at2759"/>
<evidence type="ECO:0000256" key="1">
    <source>
        <dbReference type="ARBA" id="ARBA00005788"/>
    </source>
</evidence>